<dbReference type="EMBL" id="AP027729">
    <property type="protein sequence ID" value="BDZ43502.1"/>
    <property type="molecule type" value="Genomic_DNA"/>
</dbReference>
<evidence type="ECO:0000256" key="1">
    <source>
        <dbReference type="SAM" id="MobiDB-lite"/>
    </source>
</evidence>
<dbReference type="Proteomes" id="UP001321475">
    <property type="component" value="Chromosome"/>
</dbReference>
<protein>
    <submittedName>
        <fullName evidence="2">Uncharacterized protein</fullName>
    </submittedName>
</protein>
<sequence>MSRIFWVGVGVTVTVIVVVQGRKIVARFAPAAVVESATDQINDAGARGLEAVRVFRAEFTDARRRREAELRGALLADGQPAPEDVRAARSARHRRADGPAVDDEDELGYSFF</sequence>
<gene>
    <name evidence="2" type="ORF">GCM10025865_28010</name>
</gene>
<dbReference type="RefSeq" id="WP_286217723.1">
    <property type="nucleotide sequence ID" value="NZ_AP027729.1"/>
</dbReference>
<feature type="compositionally biased region" description="Acidic residues" evidence="1">
    <location>
        <begin position="100"/>
        <end position="112"/>
    </location>
</feature>
<accession>A0ABM8G5T1</accession>
<evidence type="ECO:0000313" key="2">
    <source>
        <dbReference type="EMBL" id="BDZ43502.1"/>
    </source>
</evidence>
<name>A0ABM8G5T1_9CELL</name>
<feature type="region of interest" description="Disordered" evidence="1">
    <location>
        <begin position="78"/>
        <end position="112"/>
    </location>
</feature>
<evidence type="ECO:0000313" key="3">
    <source>
        <dbReference type="Proteomes" id="UP001321475"/>
    </source>
</evidence>
<organism evidence="2 3">
    <name type="scientific">Paraoerskovia sediminicola</name>
    <dbReference type="NCBI Taxonomy" id="1138587"/>
    <lineage>
        <taxon>Bacteria</taxon>
        <taxon>Bacillati</taxon>
        <taxon>Actinomycetota</taxon>
        <taxon>Actinomycetes</taxon>
        <taxon>Micrococcales</taxon>
        <taxon>Cellulomonadaceae</taxon>
        <taxon>Paraoerskovia</taxon>
    </lineage>
</organism>
<keyword evidence="3" id="KW-1185">Reference proteome</keyword>
<proteinExistence type="predicted"/>
<reference evidence="3" key="1">
    <citation type="journal article" date="2019" name="Int. J. Syst. Evol. Microbiol.">
        <title>The Global Catalogue of Microorganisms (GCM) 10K type strain sequencing project: providing services to taxonomists for standard genome sequencing and annotation.</title>
        <authorList>
            <consortium name="The Broad Institute Genomics Platform"/>
            <consortium name="The Broad Institute Genome Sequencing Center for Infectious Disease"/>
            <person name="Wu L."/>
            <person name="Ma J."/>
        </authorList>
    </citation>
    <scope>NUCLEOTIDE SEQUENCE [LARGE SCALE GENOMIC DNA]</scope>
    <source>
        <strain evidence="3">NBRC 108565</strain>
    </source>
</reference>